<dbReference type="PROSITE" id="PS51450">
    <property type="entry name" value="LRR"/>
    <property type="match status" value="1"/>
</dbReference>
<dbReference type="InterPro" id="IPR050333">
    <property type="entry name" value="SLRP"/>
</dbReference>
<dbReference type="Gene3D" id="3.80.10.10">
    <property type="entry name" value="Ribonuclease Inhibitor"/>
    <property type="match status" value="1"/>
</dbReference>
<evidence type="ECO:0000256" key="2">
    <source>
        <dbReference type="ARBA" id="ARBA00022737"/>
    </source>
</evidence>
<keyword evidence="2" id="KW-0677">Repeat</keyword>
<protein>
    <submittedName>
        <fullName evidence="3">Slit protein</fullName>
    </submittedName>
</protein>
<dbReference type="InterPro" id="IPR003591">
    <property type="entry name" value="Leu-rich_rpt_typical-subtyp"/>
</dbReference>
<comment type="caution">
    <text evidence="3">The sequence shown here is derived from an EMBL/GenBank/DDBJ whole genome shotgun (WGS) entry which is preliminary data.</text>
</comment>
<dbReference type="InterPro" id="IPR001611">
    <property type="entry name" value="Leu-rich_rpt"/>
</dbReference>
<reference evidence="3 4" key="1">
    <citation type="journal article" date="2021" name="Elife">
        <title>Chloroplast acquisition without the gene transfer in kleptoplastic sea slugs, Plakobranchus ocellatus.</title>
        <authorList>
            <person name="Maeda T."/>
            <person name="Takahashi S."/>
            <person name="Yoshida T."/>
            <person name="Shimamura S."/>
            <person name="Takaki Y."/>
            <person name="Nagai Y."/>
            <person name="Toyoda A."/>
            <person name="Suzuki Y."/>
            <person name="Arimoto A."/>
            <person name="Ishii H."/>
            <person name="Satoh N."/>
            <person name="Nishiyama T."/>
            <person name="Hasebe M."/>
            <person name="Maruyama T."/>
            <person name="Minagawa J."/>
            <person name="Obokata J."/>
            <person name="Shigenobu S."/>
        </authorList>
    </citation>
    <scope>NUCLEOTIDE SEQUENCE [LARGE SCALE GENOMIC DNA]</scope>
</reference>
<name>A0AAV4DPT8_9GAST</name>
<gene>
    <name evidence="3" type="ORF">PoB_007274400</name>
</gene>
<proteinExistence type="predicted"/>
<keyword evidence="1" id="KW-0433">Leucine-rich repeat</keyword>
<dbReference type="EMBL" id="BLXT01008173">
    <property type="protein sequence ID" value="GFO46239.1"/>
    <property type="molecule type" value="Genomic_DNA"/>
</dbReference>
<organism evidence="3 4">
    <name type="scientific">Plakobranchus ocellatus</name>
    <dbReference type="NCBI Taxonomy" id="259542"/>
    <lineage>
        <taxon>Eukaryota</taxon>
        <taxon>Metazoa</taxon>
        <taxon>Spiralia</taxon>
        <taxon>Lophotrochozoa</taxon>
        <taxon>Mollusca</taxon>
        <taxon>Gastropoda</taxon>
        <taxon>Heterobranchia</taxon>
        <taxon>Euthyneura</taxon>
        <taxon>Panpulmonata</taxon>
        <taxon>Sacoglossa</taxon>
        <taxon>Placobranchoidea</taxon>
        <taxon>Plakobranchidae</taxon>
        <taxon>Plakobranchus</taxon>
    </lineage>
</organism>
<accession>A0AAV4DPT8</accession>
<evidence type="ECO:0000313" key="4">
    <source>
        <dbReference type="Proteomes" id="UP000735302"/>
    </source>
</evidence>
<dbReference type="PANTHER" id="PTHR45712:SF22">
    <property type="entry name" value="INSULIN-LIKE GROWTH FACTOR-BINDING PROTEIN COMPLEX ACID LABILE SUBUNIT"/>
    <property type="match status" value="1"/>
</dbReference>
<dbReference type="SUPFAM" id="SSF52058">
    <property type="entry name" value="L domain-like"/>
    <property type="match status" value="1"/>
</dbReference>
<evidence type="ECO:0000256" key="1">
    <source>
        <dbReference type="ARBA" id="ARBA00022614"/>
    </source>
</evidence>
<dbReference type="AlphaFoldDB" id="A0AAV4DPT8"/>
<dbReference type="Proteomes" id="UP000735302">
    <property type="component" value="Unassembled WGS sequence"/>
</dbReference>
<sequence>MGNFAYISVYHRSLAQERKGEQRYLNIKRDPRQLCEHPVRSTSTGTCPPKCLCSSSDVDCKGRDLLEIPTQVPLFQGDLHLELEENNITKIPPGIFSKIKNVIVINLYNNDIEKIERDGFKGLMKLQALILGENMIQHIPKNIFNGAVFPQLKYLSLERNTLERIESETFCNLTRLTSIKLNNNSISYISKDAFKGLSNLTGLDLSGNLLTSAAWISGWKNPGSPKPHLDSVTLSHRWSSLAYARESLV</sequence>
<dbReference type="SMART" id="SM00369">
    <property type="entry name" value="LRR_TYP"/>
    <property type="match status" value="6"/>
</dbReference>
<keyword evidence="4" id="KW-1185">Reference proteome</keyword>
<dbReference type="GO" id="GO:0005615">
    <property type="term" value="C:extracellular space"/>
    <property type="evidence" value="ECO:0007669"/>
    <property type="project" value="TreeGrafter"/>
</dbReference>
<dbReference type="InterPro" id="IPR032675">
    <property type="entry name" value="LRR_dom_sf"/>
</dbReference>
<dbReference type="Pfam" id="PF13855">
    <property type="entry name" value="LRR_8"/>
    <property type="match status" value="2"/>
</dbReference>
<evidence type="ECO:0000313" key="3">
    <source>
        <dbReference type="EMBL" id="GFO46239.1"/>
    </source>
</evidence>
<dbReference type="PANTHER" id="PTHR45712">
    <property type="entry name" value="AGAP008170-PA"/>
    <property type="match status" value="1"/>
</dbReference>